<dbReference type="PANTHER" id="PTHR37827">
    <property type="entry name" value="TUDOR DOMAIN-CONTAINING PROTEIN"/>
    <property type="match status" value="1"/>
</dbReference>
<name>A0A7S1ZQY6_TRICV</name>
<organism evidence="2">
    <name type="scientific">Trieres chinensis</name>
    <name type="common">Marine centric diatom</name>
    <name type="synonym">Odontella sinensis</name>
    <dbReference type="NCBI Taxonomy" id="1514140"/>
    <lineage>
        <taxon>Eukaryota</taxon>
        <taxon>Sar</taxon>
        <taxon>Stramenopiles</taxon>
        <taxon>Ochrophyta</taxon>
        <taxon>Bacillariophyta</taxon>
        <taxon>Mediophyceae</taxon>
        <taxon>Biddulphiophycidae</taxon>
        <taxon>Eupodiscales</taxon>
        <taxon>Parodontellaceae</taxon>
        <taxon>Trieres</taxon>
    </lineage>
</organism>
<feature type="region of interest" description="Disordered" evidence="1">
    <location>
        <begin position="85"/>
        <end position="126"/>
    </location>
</feature>
<gene>
    <name evidence="2" type="ORF">OSIN01602_LOCUS13520</name>
</gene>
<reference evidence="2" key="1">
    <citation type="submission" date="2021-01" db="EMBL/GenBank/DDBJ databases">
        <authorList>
            <person name="Corre E."/>
            <person name="Pelletier E."/>
            <person name="Niang G."/>
            <person name="Scheremetjew M."/>
            <person name="Finn R."/>
            <person name="Kale V."/>
            <person name="Holt S."/>
            <person name="Cochrane G."/>
            <person name="Meng A."/>
            <person name="Brown T."/>
            <person name="Cohen L."/>
        </authorList>
    </citation>
    <scope>NUCLEOTIDE SEQUENCE</scope>
    <source>
        <strain evidence="2">Grunow 1884</strain>
    </source>
</reference>
<feature type="compositionally biased region" description="Acidic residues" evidence="1">
    <location>
        <begin position="86"/>
        <end position="98"/>
    </location>
</feature>
<dbReference type="AlphaFoldDB" id="A0A7S1ZQY6"/>
<feature type="compositionally biased region" description="Acidic residues" evidence="1">
    <location>
        <begin position="109"/>
        <end position="126"/>
    </location>
</feature>
<sequence length="206" mass="21653">MTDATNTPLAVLALGSELQSRSLCETREEALSIAEAVMAASGTNARRVEPAAAAAAVASCVAELAEWYPHLNDEEAEAMVRGSLGIDDEGDVDDDCESDGGGGDVQEGPVDEGDGDGDGDGDLIGEGECELCERPVKLTRHHLIPKSTWPKMKKTILSAADAIEDGDEERMAVLLRGTDLPVWPGGEVNARSLRAFLGRTCSVCRA</sequence>
<protein>
    <submittedName>
        <fullName evidence="2">Uncharacterized protein</fullName>
    </submittedName>
</protein>
<dbReference type="PANTHER" id="PTHR37827:SF1">
    <property type="entry name" value="HNH DOMAIN-CONTAINING PROTEIN"/>
    <property type="match status" value="1"/>
</dbReference>
<dbReference type="EMBL" id="HBGO01023477">
    <property type="protein sequence ID" value="CAD9346360.1"/>
    <property type="molecule type" value="Transcribed_RNA"/>
</dbReference>
<proteinExistence type="predicted"/>
<evidence type="ECO:0000313" key="2">
    <source>
        <dbReference type="EMBL" id="CAD9346360.1"/>
    </source>
</evidence>
<evidence type="ECO:0000256" key="1">
    <source>
        <dbReference type="SAM" id="MobiDB-lite"/>
    </source>
</evidence>
<accession>A0A7S1ZQY6</accession>